<name>A0A497ES06_9CREN</name>
<keyword evidence="1" id="KW-1133">Transmembrane helix</keyword>
<organism evidence="2 3">
    <name type="scientific">Thermoproteota archaeon</name>
    <dbReference type="NCBI Taxonomy" id="2056631"/>
    <lineage>
        <taxon>Archaea</taxon>
        <taxon>Thermoproteota</taxon>
    </lineage>
</organism>
<reference evidence="2 3" key="1">
    <citation type="submission" date="2018-06" db="EMBL/GenBank/DDBJ databases">
        <title>Extensive metabolic versatility and redundancy in microbially diverse, dynamic hydrothermal sediments.</title>
        <authorList>
            <person name="Dombrowski N."/>
            <person name="Teske A."/>
            <person name="Baker B.J."/>
        </authorList>
    </citation>
    <scope>NUCLEOTIDE SEQUENCE [LARGE SCALE GENOMIC DNA]</scope>
    <source>
        <strain evidence="2">B66_G16</strain>
    </source>
</reference>
<evidence type="ECO:0000256" key="1">
    <source>
        <dbReference type="SAM" id="Phobius"/>
    </source>
</evidence>
<proteinExistence type="predicted"/>
<evidence type="ECO:0008006" key="4">
    <source>
        <dbReference type="Google" id="ProtNLM"/>
    </source>
</evidence>
<keyword evidence="1" id="KW-0472">Membrane</keyword>
<sequence length="588" mass="67402">MLSSKAVVPVIAAMMLILVAVSASLMIYTWIMSNPLPEQTVSKKLISTFKIADVSYNPSKEQLLIHVINTGGYSLSLDSVYIFNYKGKLTEYITLEPTVELEPGELKLLKINNIALSLAYPYTIKIVSQEGVSSTTTTFIQTTPPPIKHYHSIVAYVVKDQVIVDEFNGSMWLNVHSERFRGIIRNIAVVTSPNASRPYETIIVVLYQTFIDPRLYRVESLIWDGIGWSKYEVDSFYLAYEDKIGRASMDIAYEYSTGRALLVYPFSPNTRDIMLKYSIWNGEKWVEGEILKVEKAPHAYHHVQLESNKLSNEISLVFEMQFDRDLIAHGYLWNGKEWIYDTPIGIDRGVKVSEVFPNAIDVVSKAISVSYESKYNRAVIICKDSERRILTGVVWDGVDWIKIDHVRPPDFVFWVSTYPNPENDNIMTLLMGGHRTLAYTIWDGKELSEPLFVNDRIELDTLCFKCADFSWNPRGDRGIAVWGDVKSAGFLYSIWDGKKWSSPEEVKTFHEVQLWMHLERNPGSYEEVLSLMVNMEGFEKDDPKLLTTFKWNETGVYPVDEGLITDVLFGDSRAVYLPYDFRFRLSPE</sequence>
<dbReference type="AlphaFoldDB" id="A0A497ES06"/>
<evidence type="ECO:0000313" key="3">
    <source>
        <dbReference type="Proteomes" id="UP000278475"/>
    </source>
</evidence>
<accession>A0A497ES06</accession>
<comment type="caution">
    <text evidence="2">The sequence shown here is derived from an EMBL/GenBank/DDBJ whole genome shotgun (WGS) entry which is preliminary data.</text>
</comment>
<evidence type="ECO:0000313" key="2">
    <source>
        <dbReference type="EMBL" id="RLE49989.1"/>
    </source>
</evidence>
<feature type="transmembrane region" description="Helical" evidence="1">
    <location>
        <begin position="7"/>
        <end position="31"/>
    </location>
</feature>
<protein>
    <recommendedName>
        <fullName evidence="4">Archaeal Type IV pilin N-terminal domain-containing protein</fullName>
    </recommendedName>
</protein>
<keyword evidence="1" id="KW-0812">Transmembrane</keyword>
<gene>
    <name evidence="2" type="ORF">DRJ31_02965</name>
</gene>
<dbReference type="EMBL" id="QMQV01000016">
    <property type="protein sequence ID" value="RLE49989.1"/>
    <property type="molecule type" value="Genomic_DNA"/>
</dbReference>
<dbReference type="Proteomes" id="UP000278475">
    <property type="component" value="Unassembled WGS sequence"/>
</dbReference>